<evidence type="ECO:0000259" key="9">
    <source>
        <dbReference type="PROSITE" id="PS50192"/>
    </source>
</evidence>
<dbReference type="PANTHER" id="PTHR19957:SF307">
    <property type="entry name" value="PROTEIN SSO1-RELATED"/>
    <property type="match status" value="1"/>
</dbReference>
<dbReference type="GO" id="GO:0005886">
    <property type="term" value="C:plasma membrane"/>
    <property type="evidence" value="ECO:0007669"/>
    <property type="project" value="TreeGrafter"/>
</dbReference>
<feature type="coiled-coil region" evidence="7">
    <location>
        <begin position="254"/>
        <end position="288"/>
    </location>
</feature>
<dbReference type="CDD" id="cd15849">
    <property type="entry name" value="SNARE_Sso1"/>
    <property type="match status" value="1"/>
</dbReference>
<dbReference type="EMBL" id="MCBR01011097">
    <property type="protein sequence ID" value="RKF66752.1"/>
    <property type="molecule type" value="Genomic_DNA"/>
</dbReference>
<dbReference type="Proteomes" id="UP000285405">
    <property type="component" value="Unassembled WGS sequence"/>
</dbReference>
<evidence type="ECO:0000256" key="7">
    <source>
        <dbReference type="SAM" id="Coils"/>
    </source>
</evidence>
<dbReference type="PROSITE" id="PS50192">
    <property type="entry name" value="T_SNARE"/>
    <property type="match status" value="1"/>
</dbReference>
<organism evidence="10 11">
    <name type="scientific">Golovinomyces cichoracearum</name>
    <dbReference type="NCBI Taxonomy" id="62708"/>
    <lineage>
        <taxon>Eukaryota</taxon>
        <taxon>Fungi</taxon>
        <taxon>Dikarya</taxon>
        <taxon>Ascomycota</taxon>
        <taxon>Pezizomycotina</taxon>
        <taxon>Leotiomycetes</taxon>
        <taxon>Erysiphales</taxon>
        <taxon>Erysiphaceae</taxon>
        <taxon>Golovinomyces</taxon>
    </lineage>
</organism>
<dbReference type="Pfam" id="PF00804">
    <property type="entry name" value="Syntaxin"/>
    <property type="match status" value="1"/>
</dbReference>
<comment type="caution">
    <text evidence="10">The sequence shown here is derived from an EMBL/GenBank/DDBJ whole genome shotgun (WGS) entry which is preliminary data.</text>
</comment>
<dbReference type="AlphaFoldDB" id="A0A420I8S2"/>
<evidence type="ECO:0000256" key="5">
    <source>
        <dbReference type="ARBA" id="ARBA00023136"/>
    </source>
</evidence>
<dbReference type="GO" id="GO:0031201">
    <property type="term" value="C:SNARE complex"/>
    <property type="evidence" value="ECO:0007669"/>
    <property type="project" value="TreeGrafter"/>
</dbReference>
<evidence type="ECO:0000256" key="3">
    <source>
        <dbReference type="ARBA" id="ARBA00022692"/>
    </source>
</evidence>
<dbReference type="PANTHER" id="PTHR19957">
    <property type="entry name" value="SYNTAXIN"/>
    <property type="match status" value="1"/>
</dbReference>
<dbReference type="GO" id="GO:0006906">
    <property type="term" value="P:vesicle fusion"/>
    <property type="evidence" value="ECO:0007669"/>
    <property type="project" value="TreeGrafter"/>
</dbReference>
<comment type="subcellular location">
    <subcellularLocation>
        <location evidence="1">Membrane</location>
        <topology evidence="1">Single-pass type IV membrane protein</topology>
    </subcellularLocation>
</comment>
<accession>A0A420I8S2</accession>
<dbReference type="SMART" id="SM00397">
    <property type="entry name" value="t_SNARE"/>
    <property type="match status" value="1"/>
</dbReference>
<name>A0A420I8S2_9PEZI</name>
<evidence type="ECO:0000256" key="8">
    <source>
        <dbReference type="SAM" id="Phobius"/>
    </source>
</evidence>
<keyword evidence="5 8" id="KW-0472">Membrane</keyword>
<evidence type="ECO:0000313" key="11">
    <source>
        <dbReference type="Proteomes" id="UP000285405"/>
    </source>
</evidence>
<dbReference type="GO" id="GO:0006887">
    <property type="term" value="P:exocytosis"/>
    <property type="evidence" value="ECO:0007669"/>
    <property type="project" value="TreeGrafter"/>
</dbReference>
<dbReference type="SUPFAM" id="SSF47661">
    <property type="entry name" value="t-snare proteins"/>
    <property type="match status" value="1"/>
</dbReference>
<gene>
    <name evidence="10" type="ORF">GcC1_110005</name>
</gene>
<dbReference type="PROSITE" id="PS00914">
    <property type="entry name" value="SYNTAXIN"/>
    <property type="match status" value="1"/>
</dbReference>
<evidence type="ECO:0000256" key="4">
    <source>
        <dbReference type="ARBA" id="ARBA00022989"/>
    </source>
</evidence>
<keyword evidence="3 8" id="KW-0812">Transmembrane</keyword>
<dbReference type="GO" id="GO:0005484">
    <property type="term" value="F:SNAP receptor activity"/>
    <property type="evidence" value="ECO:0007669"/>
    <property type="project" value="InterPro"/>
</dbReference>
<keyword evidence="7" id="KW-0175">Coiled coil</keyword>
<feature type="domain" description="T-SNARE coiled-coil homology" evidence="9">
    <location>
        <begin position="216"/>
        <end position="278"/>
    </location>
</feature>
<dbReference type="GO" id="GO:0048278">
    <property type="term" value="P:vesicle docking"/>
    <property type="evidence" value="ECO:0007669"/>
    <property type="project" value="TreeGrafter"/>
</dbReference>
<feature type="transmembrane region" description="Helical" evidence="8">
    <location>
        <begin position="290"/>
        <end position="313"/>
    </location>
</feature>
<dbReference type="GO" id="GO:0012505">
    <property type="term" value="C:endomembrane system"/>
    <property type="evidence" value="ECO:0007669"/>
    <property type="project" value="TreeGrafter"/>
</dbReference>
<evidence type="ECO:0000313" key="10">
    <source>
        <dbReference type="EMBL" id="RKF66752.1"/>
    </source>
</evidence>
<reference evidence="10 11" key="1">
    <citation type="journal article" date="2018" name="BMC Genomics">
        <title>Comparative genome analyses reveal sequence features reflecting distinct modes of host-adaptation between dicot and monocot powdery mildew.</title>
        <authorList>
            <person name="Wu Y."/>
            <person name="Ma X."/>
            <person name="Pan Z."/>
            <person name="Kale S.D."/>
            <person name="Song Y."/>
            <person name="King H."/>
            <person name="Zhang Q."/>
            <person name="Presley C."/>
            <person name="Deng X."/>
            <person name="Wei C.I."/>
            <person name="Xiao S."/>
        </authorList>
    </citation>
    <scope>NUCLEOTIDE SEQUENCE [LARGE SCALE GENOMIC DNA]</scope>
    <source>
        <strain evidence="10">UCSC1</strain>
    </source>
</reference>
<comment type="similarity">
    <text evidence="2 6">Belongs to the syntaxin family.</text>
</comment>
<evidence type="ECO:0000256" key="6">
    <source>
        <dbReference type="RuleBase" id="RU003858"/>
    </source>
</evidence>
<sequence>MPSNRFSSYGGNTYDNASAVEIGLASNVRRNQAEEFKNYASSQDQPQAGPTQSTSLSQQDFLARIDFVKAEIRTLSSSIQEIASLHQRALSSPDSNSSVQLEDIVTKTQLKNTQIRDQIKYLEADLLKTQDGTKSVKIRQSKQIKSEFEKVLNDYRQEEIEYRRRYREQIARQFRIVNPDATDAEVEEASNLDWGSEGVFQTVLKGNRFGQATSALGAVRARHNELQRIEATLADLAALFADMAQLIETQDPAIEQIEQNAVQTTDHVDKANVQIESAKQSAARARKLKWYCLLVAVLIVMAIALGIGLGVGLSRASAKTAANVTNVEN</sequence>
<evidence type="ECO:0000256" key="1">
    <source>
        <dbReference type="ARBA" id="ARBA00004211"/>
    </source>
</evidence>
<dbReference type="Gene3D" id="1.20.58.70">
    <property type="match status" value="1"/>
</dbReference>
<dbReference type="InterPro" id="IPR006011">
    <property type="entry name" value="Syntaxin_N"/>
</dbReference>
<dbReference type="InterPro" id="IPR000727">
    <property type="entry name" value="T_SNARE_dom"/>
</dbReference>
<protein>
    <submittedName>
        <fullName evidence="10">Syntaxin-like protein psy1</fullName>
    </submittedName>
</protein>
<keyword evidence="4 8" id="KW-1133">Transmembrane helix</keyword>
<proteinExistence type="inferred from homology"/>
<dbReference type="InterPro" id="IPR045242">
    <property type="entry name" value="Syntaxin"/>
</dbReference>
<dbReference type="SMART" id="SM00503">
    <property type="entry name" value="SynN"/>
    <property type="match status" value="1"/>
</dbReference>
<dbReference type="Pfam" id="PF05739">
    <property type="entry name" value="SNARE"/>
    <property type="match status" value="1"/>
</dbReference>
<dbReference type="InterPro" id="IPR010989">
    <property type="entry name" value="SNARE"/>
</dbReference>
<dbReference type="OrthoDB" id="10255013at2759"/>
<evidence type="ECO:0000256" key="2">
    <source>
        <dbReference type="ARBA" id="ARBA00009063"/>
    </source>
</evidence>
<dbReference type="GO" id="GO:0000149">
    <property type="term" value="F:SNARE binding"/>
    <property type="evidence" value="ECO:0007669"/>
    <property type="project" value="TreeGrafter"/>
</dbReference>
<dbReference type="GO" id="GO:0006886">
    <property type="term" value="P:intracellular protein transport"/>
    <property type="evidence" value="ECO:0007669"/>
    <property type="project" value="InterPro"/>
</dbReference>
<dbReference type="InterPro" id="IPR006012">
    <property type="entry name" value="Syntaxin/epimorphin_CS"/>
</dbReference>